<reference evidence="1 2" key="1">
    <citation type="journal article" date="2019" name="Nat. Ecol. Evol.">
        <title>Megaphylogeny resolves global patterns of mushroom evolution.</title>
        <authorList>
            <person name="Varga T."/>
            <person name="Krizsan K."/>
            <person name="Foldi C."/>
            <person name="Dima B."/>
            <person name="Sanchez-Garcia M."/>
            <person name="Sanchez-Ramirez S."/>
            <person name="Szollosi G.J."/>
            <person name="Szarkandi J.G."/>
            <person name="Papp V."/>
            <person name="Albert L."/>
            <person name="Andreopoulos W."/>
            <person name="Angelini C."/>
            <person name="Antonin V."/>
            <person name="Barry K.W."/>
            <person name="Bougher N.L."/>
            <person name="Buchanan P."/>
            <person name="Buyck B."/>
            <person name="Bense V."/>
            <person name="Catcheside P."/>
            <person name="Chovatia M."/>
            <person name="Cooper J."/>
            <person name="Damon W."/>
            <person name="Desjardin D."/>
            <person name="Finy P."/>
            <person name="Geml J."/>
            <person name="Haridas S."/>
            <person name="Hughes K."/>
            <person name="Justo A."/>
            <person name="Karasinski D."/>
            <person name="Kautmanova I."/>
            <person name="Kiss B."/>
            <person name="Kocsube S."/>
            <person name="Kotiranta H."/>
            <person name="LaButti K.M."/>
            <person name="Lechner B.E."/>
            <person name="Liimatainen K."/>
            <person name="Lipzen A."/>
            <person name="Lukacs Z."/>
            <person name="Mihaltcheva S."/>
            <person name="Morgado L.N."/>
            <person name="Niskanen T."/>
            <person name="Noordeloos M.E."/>
            <person name="Ohm R.A."/>
            <person name="Ortiz-Santana B."/>
            <person name="Ovrebo C."/>
            <person name="Racz N."/>
            <person name="Riley R."/>
            <person name="Savchenko A."/>
            <person name="Shiryaev A."/>
            <person name="Soop K."/>
            <person name="Spirin V."/>
            <person name="Szebenyi C."/>
            <person name="Tomsovsky M."/>
            <person name="Tulloss R.E."/>
            <person name="Uehling J."/>
            <person name="Grigoriev I.V."/>
            <person name="Vagvolgyi C."/>
            <person name="Papp T."/>
            <person name="Martin F.M."/>
            <person name="Miettinen O."/>
            <person name="Hibbett D.S."/>
            <person name="Nagy L.G."/>
        </authorList>
    </citation>
    <scope>NUCLEOTIDE SEQUENCE [LARGE SCALE GENOMIC DNA]</scope>
    <source>
        <strain evidence="1 2">NL-1719</strain>
    </source>
</reference>
<evidence type="ECO:0000313" key="2">
    <source>
        <dbReference type="Proteomes" id="UP000308600"/>
    </source>
</evidence>
<proteinExistence type="predicted"/>
<protein>
    <submittedName>
        <fullName evidence="1">Uncharacterized protein</fullName>
    </submittedName>
</protein>
<dbReference type="Proteomes" id="UP000308600">
    <property type="component" value="Unassembled WGS sequence"/>
</dbReference>
<accession>A0ACD3AG66</accession>
<sequence length="284" mass="31445">MEDFVSGNELKGMVDSLNHEIMQASAVIADLLPPPSRRQNWNVVDDAIDALRKDKVFGTKLRLQLEARDELPDPTFPVQIALQASLARISCAAIYSLHTSSESYLYNIAGGIEQSEKYPVFAKWQAITHAELLRRGAIDPKVWLKQMIHLSCSALAVAGWPEAMQEANRQAWKLDERFGTIVNMCMALNQVVKQKIFSMRIHLICPRYHSSFDSTVMEEEVLGASPSPAGSRILCTTGLGLTYEEVKLDGIGETAIALKAKVATGSMFVDTSTAPPPRSRSRKR</sequence>
<gene>
    <name evidence="1" type="ORF">BDN72DRAFT_846721</name>
</gene>
<keyword evidence="2" id="KW-1185">Reference proteome</keyword>
<evidence type="ECO:0000313" key="1">
    <source>
        <dbReference type="EMBL" id="TFK64294.1"/>
    </source>
</evidence>
<name>A0ACD3AG66_9AGAR</name>
<organism evidence="1 2">
    <name type="scientific">Pluteus cervinus</name>
    <dbReference type="NCBI Taxonomy" id="181527"/>
    <lineage>
        <taxon>Eukaryota</taxon>
        <taxon>Fungi</taxon>
        <taxon>Dikarya</taxon>
        <taxon>Basidiomycota</taxon>
        <taxon>Agaricomycotina</taxon>
        <taxon>Agaricomycetes</taxon>
        <taxon>Agaricomycetidae</taxon>
        <taxon>Agaricales</taxon>
        <taxon>Pluteineae</taxon>
        <taxon>Pluteaceae</taxon>
        <taxon>Pluteus</taxon>
    </lineage>
</organism>
<dbReference type="EMBL" id="ML208481">
    <property type="protein sequence ID" value="TFK64294.1"/>
    <property type="molecule type" value="Genomic_DNA"/>
</dbReference>